<dbReference type="EMBL" id="CP125967">
    <property type="protein sequence ID" value="WWO37831.1"/>
    <property type="molecule type" value="Genomic_DNA"/>
</dbReference>
<reference evidence="1 2" key="1">
    <citation type="journal article" date="2024" name="Front. Plant Sci.">
        <title>Comprehensive phenomic and genomic studies of the species, Pectobacterium cacticida and proposal for reclassification as Alcorniella cacticida comb. nov.</title>
        <authorList>
            <person name="Jonca J."/>
            <person name="Pirhonen M."/>
            <person name="Waleron M.M."/>
            <person name="Gawor J."/>
            <person name="Mrozik A."/>
            <person name="Smoktunowicz M."/>
            <person name="Waleron K."/>
            <person name="Waleron M."/>
        </authorList>
    </citation>
    <scope>NUCLEOTIDE SEQUENCE [LARGE SCALE GENOMIC DNA]</scope>
    <source>
        <strain evidence="1 2">DPMP6</strain>
    </source>
</reference>
<gene>
    <name evidence="1" type="ORF">QNA12_15010</name>
</gene>
<name>A0ABZ2G7P7_9GAMM</name>
<organism evidence="1 2">
    <name type="scientific">Pectobacterium cacticida</name>
    <dbReference type="NCBI Taxonomy" id="69221"/>
    <lineage>
        <taxon>Bacteria</taxon>
        <taxon>Pseudomonadati</taxon>
        <taxon>Pseudomonadota</taxon>
        <taxon>Gammaproteobacteria</taxon>
        <taxon>Enterobacterales</taxon>
        <taxon>Pectobacteriaceae</taxon>
        <taxon>Pectobacterium</taxon>
    </lineage>
</organism>
<evidence type="ECO:0000313" key="2">
    <source>
        <dbReference type="Proteomes" id="UP001379444"/>
    </source>
</evidence>
<evidence type="ECO:0008006" key="3">
    <source>
        <dbReference type="Google" id="ProtNLM"/>
    </source>
</evidence>
<accession>A0ABZ2G7P7</accession>
<keyword evidence="2" id="KW-1185">Reference proteome</keyword>
<proteinExistence type="predicted"/>
<dbReference type="Proteomes" id="UP001379444">
    <property type="component" value="Chromosome"/>
</dbReference>
<dbReference type="RefSeq" id="WP_264498110.1">
    <property type="nucleotide sequence ID" value="NZ_CP109947.1"/>
</dbReference>
<protein>
    <recommendedName>
        <fullName evidence="3">Chemotaxis protein</fullName>
    </recommendedName>
</protein>
<sequence length="343" mass="35695">MMPIPIIIGAVAAAAGLYGVAKGAIGVKDHLDAQNINDSAQTMVDEINQNVDSHRQSTNNAIEDYGQRKLRAFNGVISDFIETFGRLKNVNLVESPELEKLNAGDFSTTTLTALQQNYQMLKDAGLGLGAGMGSGAALAFGAYNGTMLLATAGTGTAISSLSGAAATNATLAWLGGGTLASGGYGMAGGMMVLGGIVAGPALAIFGHILGNKGEEALNNAYSNMEQAKTIHAQGIAIVEKLQSIEHVTTLANKTFSLISSRLRGAVRQMKEAIAIHGDDFPLFPQDSKEAVFLSVKYAQLIKAMIDTPILDQDGNLVLSTEKRILDISAVANGKKSTLDTPVA</sequence>
<evidence type="ECO:0000313" key="1">
    <source>
        <dbReference type="EMBL" id="WWO37831.1"/>
    </source>
</evidence>